<reference evidence="2 3" key="1">
    <citation type="submission" date="2018-02" db="EMBL/GenBank/DDBJ databases">
        <title>The genomes of Aspergillus section Nigri reveals drivers in fungal speciation.</title>
        <authorList>
            <consortium name="DOE Joint Genome Institute"/>
            <person name="Vesth T.C."/>
            <person name="Nybo J."/>
            <person name="Theobald S."/>
            <person name="Brandl J."/>
            <person name="Frisvad J.C."/>
            <person name="Nielsen K.F."/>
            <person name="Lyhne E.K."/>
            <person name="Kogle M.E."/>
            <person name="Kuo A."/>
            <person name="Riley R."/>
            <person name="Clum A."/>
            <person name="Nolan M."/>
            <person name="Lipzen A."/>
            <person name="Salamov A."/>
            <person name="Henrissat B."/>
            <person name="Wiebenga A."/>
            <person name="De vries R.P."/>
            <person name="Grigoriev I.V."/>
            <person name="Mortensen U.H."/>
            <person name="Andersen M.R."/>
            <person name="Baker S.E."/>
        </authorList>
    </citation>
    <scope>NUCLEOTIDE SEQUENCE [LARGE SCALE GENOMIC DNA]</scope>
    <source>
        <strain evidence="2 3">CBS 101889</strain>
    </source>
</reference>
<dbReference type="Proteomes" id="UP000248961">
    <property type="component" value="Unassembled WGS sequence"/>
</dbReference>
<evidence type="ECO:0000313" key="3">
    <source>
        <dbReference type="Proteomes" id="UP000248961"/>
    </source>
</evidence>
<dbReference type="AlphaFoldDB" id="A0A395I7B6"/>
<evidence type="ECO:0000313" key="2">
    <source>
        <dbReference type="EMBL" id="RAL15997.1"/>
    </source>
</evidence>
<dbReference type="GeneID" id="37194652"/>
<gene>
    <name evidence="2" type="ORF">BO97DRAFT_178944</name>
</gene>
<proteinExistence type="predicted"/>
<dbReference type="STRING" id="1450537.A0A395I7B6"/>
<feature type="region of interest" description="Disordered" evidence="1">
    <location>
        <begin position="85"/>
        <end position="108"/>
    </location>
</feature>
<dbReference type="EMBL" id="KZ824270">
    <property type="protein sequence ID" value="RAL15997.1"/>
    <property type="molecule type" value="Genomic_DNA"/>
</dbReference>
<sequence length="108" mass="11858">MPQPNRIIPPVHVRRHPGTAGAGVGAPGSGSGVSPNPRKPLSVHDIRQTKEYKTAARKWLSTIVALPVLLYTSYILYERVVGNQRPKRLVGEQGQQQKGEQQGERGEQ</sequence>
<feature type="compositionally biased region" description="Low complexity" evidence="1">
    <location>
        <begin position="91"/>
        <end position="100"/>
    </location>
</feature>
<feature type="region of interest" description="Disordered" evidence="1">
    <location>
        <begin position="1"/>
        <end position="44"/>
    </location>
</feature>
<accession>A0A395I7B6</accession>
<feature type="compositionally biased region" description="Gly residues" evidence="1">
    <location>
        <begin position="20"/>
        <end position="31"/>
    </location>
</feature>
<name>A0A395I7B6_ASPHC</name>
<protein>
    <submittedName>
        <fullName evidence="2">Uncharacterized protein</fullName>
    </submittedName>
</protein>
<dbReference type="VEuPathDB" id="FungiDB:BO97DRAFT_178944"/>
<dbReference type="OrthoDB" id="3784821at2759"/>
<keyword evidence="3" id="KW-1185">Reference proteome</keyword>
<evidence type="ECO:0000256" key="1">
    <source>
        <dbReference type="SAM" id="MobiDB-lite"/>
    </source>
</evidence>
<organism evidence="2 3">
    <name type="scientific">Aspergillus homomorphus (strain CBS 101889)</name>
    <dbReference type="NCBI Taxonomy" id="1450537"/>
    <lineage>
        <taxon>Eukaryota</taxon>
        <taxon>Fungi</taxon>
        <taxon>Dikarya</taxon>
        <taxon>Ascomycota</taxon>
        <taxon>Pezizomycotina</taxon>
        <taxon>Eurotiomycetes</taxon>
        <taxon>Eurotiomycetidae</taxon>
        <taxon>Eurotiales</taxon>
        <taxon>Aspergillaceae</taxon>
        <taxon>Aspergillus</taxon>
        <taxon>Aspergillus subgen. Circumdati</taxon>
    </lineage>
</organism>
<dbReference type="RefSeq" id="XP_025555151.1">
    <property type="nucleotide sequence ID" value="XM_025690363.1"/>
</dbReference>